<reference evidence="1 2" key="1">
    <citation type="submission" date="2018-04" db="EMBL/GenBank/DDBJ databases">
        <title>Draft genome sequence of Pseudomonas syringae pv. actinidiae biovar 3 strains isolated from kiwifruit in Kagawa prefecture.</title>
        <authorList>
            <person name="Tabuchi M."/>
            <person name="Saito M."/>
            <person name="Fujiwara S."/>
            <person name="Sasa N."/>
            <person name="Akimitsu K."/>
            <person name="Gomi K."/>
            <person name="Konishi-Sugita S."/>
            <person name="Hamano K."/>
            <person name="Kataoka I."/>
        </authorList>
    </citation>
    <scope>NUCLEOTIDE SEQUENCE [LARGE SCALE GENOMIC DNA]</scope>
    <source>
        <strain evidence="1 2">MAFF212211</strain>
    </source>
</reference>
<gene>
    <name evidence="1" type="ORF">KPSA3_00620</name>
</gene>
<dbReference type="AlphaFoldDB" id="A0AAN4Q0E2"/>
<proteinExistence type="predicted"/>
<evidence type="ECO:0000313" key="2">
    <source>
        <dbReference type="Proteomes" id="UP000248291"/>
    </source>
</evidence>
<sequence length="95" mass="11144">MPQILELAQLVYKDRVTQMQIGRCRVKTSLDTQRLATLELFDQFGLDQEFICTALDQRQLLFNRLHFSPQFKGNQPYKIRAQLQVLPSVHPRISN</sequence>
<comment type="caution">
    <text evidence="1">The sequence shown here is derived from an EMBL/GenBank/DDBJ whole genome shotgun (WGS) entry which is preliminary data.</text>
</comment>
<dbReference type="Proteomes" id="UP000248291">
    <property type="component" value="Unassembled WGS sequence"/>
</dbReference>
<evidence type="ECO:0000313" key="1">
    <source>
        <dbReference type="EMBL" id="GBH14726.1"/>
    </source>
</evidence>
<name>A0AAN4Q0E2_PSESF</name>
<protein>
    <submittedName>
        <fullName evidence="1">Periplasmic component</fullName>
    </submittedName>
</protein>
<organism evidence="1 2">
    <name type="scientific">Pseudomonas syringae pv. actinidiae</name>
    <dbReference type="NCBI Taxonomy" id="103796"/>
    <lineage>
        <taxon>Bacteria</taxon>
        <taxon>Pseudomonadati</taxon>
        <taxon>Pseudomonadota</taxon>
        <taxon>Gammaproteobacteria</taxon>
        <taxon>Pseudomonadales</taxon>
        <taxon>Pseudomonadaceae</taxon>
        <taxon>Pseudomonas</taxon>
        <taxon>Pseudomonas syringae</taxon>
    </lineage>
</organism>
<dbReference type="EMBL" id="BGKA01000020">
    <property type="protein sequence ID" value="GBH14726.1"/>
    <property type="molecule type" value="Genomic_DNA"/>
</dbReference>
<accession>A0AAN4Q0E2</accession>